<reference evidence="2 3" key="1">
    <citation type="submission" date="2020-08" db="EMBL/GenBank/DDBJ databases">
        <title>Genomic Encyclopedia of Type Strains, Phase IV (KMG-IV): sequencing the most valuable type-strain genomes for metagenomic binning, comparative biology and taxonomic classification.</title>
        <authorList>
            <person name="Goeker M."/>
        </authorList>
    </citation>
    <scope>NUCLEOTIDE SEQUENCE [LARGE SCALE GENOMIC DNA]</scope>
    <source>
        <strain evidence="2 3">DSM 14878</strain>
    </source>
</reference>
<accession>A0A7W6A7P1</accession>
<feature type="signal peptide" evidence="1">
    <location>
        <begin position="1"/>
        <end position="32"/>
    </location>
</feature>
<dbReference type="RefSeq" id="WP_183196142.1">
    <property type="nucleotide sequence ID" value="NZ_JACIDA010000001.1"/>
</dbReference>
<gene>
    <name evidence="2" type="ORF">GGR11_001547</name>
</gene>
<evidence type="ECO:0008006" key="4">
    <source>
        <dbReference type="Google" id="ProtNLM"/>
    </source>
</evidence>
<dbReference type="AlphaFoldDB" id="A0A7W6A7P1"/>
<dbReference type="Gene3D" id="1.10.390.10">
    <property type="entry name" value="Neutral Protease Domain 2"/>
    <property type="match status" value="1"/>
</dbReference>
<organism evidence="2 3">
    <name type="scientific">Brevundimonas mediterranea</name>
    <dbReference type="NCBI Taxonomy" id="74329"/>
    <lineage>
        <taxon>Bacteria</taxon>
        <taxon>Pseudomonadati</taxon>
        <taxon>Pseudomonadota</taxon>
        <taxon>Alphaproteobacteria</taxon>
        <taxon>Caulobacterales</taxon>
        <taxon>Caulobacteraceae</taxon>
        <taxon>Brevundimonas</taxon>
    </lineage>
</organism>
<proteinExistence type="predicted"/>
<evidence type="ECO:0000313" key="2">
    <source>
        <dbReference type="EMBL" id="MBB3872033.1"/>
    </source>
</evidence>
<dbReference type="Proteomes" id="UP000532936">
    <property type="component" value="Unassembled WGS sequence"/>
</dbReference>
<protein>
    <recommendedName>
        <fullName evidence="4">Peptidase M1 membrane alanine aminopeptidase domain-containing protein</fullName>
    </recommendedName>
</protein>
<keyword evidence="1" id="KW-0732">Signal</keyword>
<name>A0A7W6A7P1_9CAUL</name>
<evidence type="ECO:0000313" key="3">
    <source>
        <dbReference type="Proteomes" id="UP000532936"/>
    </source>
</evidence>
<feature type="chain" id="PRO_5030573700" description="Peptidase M1 membrane alanine aminopeptidase domain-containing protein" evidence="1">
    <location>
        <begin position="33"/>
        <end position="491"/>
    </location>
</feature>
<evidence type="ECO:0000256" key="1">
    <source>
        <dbReference type="SAM" id="SignalP"/>
    </source>
</evidence>
<comment type="caution">
    <text evidence="2">The sequence shown here is derived from an EMBL/GenBank/DDBJ whole genome shotgun (WGS) entry which is preliminary data.</text>
</comment>
<dbReference type="InterPro" id="IPR027268">
    <property type="entry name" value="Peptidase_M4/M1_CTD_sf"/>
</dbReference>
<sequence length="491" mass="53576">MQVVIWSSPLRLSPFVSLRLVVALCLSAFAQAAPVLAAPSSAAETDGVRVAVTRDGSDWRADYVLDRDASAWAFYNSSNLNSSRQPWRPRDWAAITPGVVLERVGDLDVLRMEDGSPLPRRISLSLSPHGDNLEADYPVLLFTDGSVAMFTGAFDVFPIARSDLEGLTADEIADSRRQGANARISWKDRAGPVLAHGRRTEEGETHDGRAYVLFGQTRVNESERLVTVVDPELPVWIADSVETFAPRVIDYYAMKLGPGQTDRPTIMSTWYGPTEGTTNYGGSVLPGLIVMTFEGQELLSPSEGVLSENRWFIAHEAAHFWLGQTVRAERSRESWITEGGADLLAVRAMQTLYPSFDALEVLQKEVDDCVRLGDKPVAGAGQRGDHRAYYACGAVLAMAGEALQHRATGGDWFEYLQPLIEDNRASGVLLRTAWLARLSSLSEDAALANDIDAFLDSGDPDAAGFIGSLFDRVGVGYEREGERVVLLAPAQ</sequence>
<dbReference type="SUPFAM" id="SSF55486">
    <property type="entry name" value="Metalloproteases ('zincins'), catalytic domain"/>
    <property type="match status" value="1"/>
</dbReference>
<dbReference type="EMBL" id="JACIDA010000001">
    <property type="protein sequence ID" value="MBB3872033.1"/>
    <property type="molecule type" value="Genomic_DNA"/>
</dbReference>